<dbReference type="GO" id="GO:0008270">
    <property type="term" value="F:zinc ion binding"/>
    <property type="evidence" value="ECO:0007669"/>
    <property type="project" value="UniProtKB-KW"/>
</dbReference>
<organism evidence="5">
    <name type="scientific">viral metagenome</name>
    <dbReference type="NCBI Taxonomy" id="1070528"/>
    <lineage>
        <taxon>unclassified sequences</taxon>
        <taxon>metagenomes</taxon>
        <taxon>organismal metagenomes</taxon>
    </lineage>
</organism>
<feature type="domain" description="ZZ-type" evidence="4">
    <location>
        <begin position="94"/>
        <end position="147"/>
    </location>
</feature>
<proteinExistence type="predicted"/>
<evidence type="ECO:0000256" key="3">
    <source>
        <dbReference type="ARBA" id="ARBA00022833"/>
    </source>
</evidence>
<dbReference type="SUPFAM" id="SSF57850">
    <property type="entry name" value="RING/U-box"/>
    <property type="match status" value="1"/>
</dbReference>
<reference evidence="5" key="1">
    <citation type="journal article" date="2020" name="Nature">
        <title>Giant virus diversity and host interactions through global metagenomics.</title>
        <authorList>
            <person name="Schulz F."/>
            <person name="Roux S."/>
            <person name="Paez-Espino D."/>
            <person name="Jungbluth S."/>
            <person name="Walsh D.A."/>
            <person name="Denef V.J."/>
            <person name="McMahon K.D."/>
            <person name="Konstantinidis K.T."/>
            <person name="Eloe-Fadrosh E.A."/>
            <person name="Kyrpides N.C."/>
            <person name="Woyke T."/>
        </authorList>
    </citation>
    <scope>NUCLEOTIDE SEQUENCE</scope>
    <source>
        <strain evidence="5">GVMAG-M-3300010354-11</strain>
    </source>
</reference>
<keyword evidence="2" id="KW-0863">Zinc-finger</keyword>
<name>A0A6C0BFN3_9ZZZZ</name>
<dbReference type="InterPro" id="IPR043145">
    <property type="entry name" value="Znf_ZZ_sf"/>
</dbReference>
<dbReference type="GO" id="GO:0005737">
    <property type="term" value="C:cytoplasm"/>
    <property type="evidence" value="ECO:0007669"/>
    <property type="project" value="UniProtKB-ARBA"/>
</dbReference>
<evidence type="ECO:0000259" key="4">
    <source>
        <dbReference type="PROSITE" id="PS50135"/>
    </source>
</evidence>
<dbReference type="InterPro" id="IPR052260">
    <property type="entry name" value="Autophagy_Rcpt_SigReg"/>
</dbReference>
<accession>A0A6C0BFN3</accession>
<evidence type="ECO:0000256" key="1">
    <source>
        <dbReference type="ARBA" id="ARBA00022723"/>
    </source>
</evidence>
<dbReference type="GO" id="GO:0070013">
    <property type="term" value="C:intracellular organelle lumen"/>
    <property type="evidence" value="ECO:0007669"/>
    <property type="project" value="UniProtKB-ARBA"/>
</dbReference>
<dbReference type="CDD" id="cd02340">
    <property type="entry name" value="ZZ_NBR1_like"/>
    <property type="match status" value="1"/>
</dbReference>
<dbReference type="InterPro" id="IPR000433">
    <property type="entry name" value="Znf_ZZ"/>
</dbReference>
<dbReference type="AlphaFoldDB" id="A0A6C0BFN3"/>
<dbReference type="SMART" id="SM00291">
    <property type="entry name" value="ZnF_ZZ"/>
    <property type="match status" value="1"/>
</dbReference>
<keyword evidence="3" id="KW-0862">Zinc</keyword>
<evidence type="ECO:0000313" key="5">
    <source>
        <dbReference type="EMBL" id="QHS90601.1"/>
    </source>
</evidence>
<dbReference type="Pfam" id="PF00569">
    <property type="entry name" value="ZZ"/>
    <property type="match status" value="1"/>
</dbReference>
<protein>
    <recommendedName>
        <fullName evidence="4">ZZ-type domain-containing protein</fullName>
    </recommendedName>
</protein>
<dbReference type="PROSITE" id="PS01357">
    <property type="entry name" value="ZF_ZZ_1"/>
    <property type="match status" value="1"/>
</dbReference>
<dbReference type="FunFam" id="3.30.60.90:FF:000007">
    <property type="entry name" value="Next to BRCA1 gene 1 protein"/>
    <property type="match status" value="1"/>
</dbReference>
<evidence type="ECO:0000256" key="2">
    <source>
        <dbReference type="ARBA" id="ARBA00022771"/>
    </source>
</evidence>
<dbReference type="PROSITE" id="PS50135">
    <property type="entry name" value="ZF_ZZ_2"/>
    <property type="match status" value="1"/>
</dbReference>
<keyword evidence="1" id="KW-0479">Metal-binding</keyword>
<dbReference type="EMBL" id="MN739141">
    <property type="protein sequence ID" value="QHS90601.1"/>
    <property type="molecule type" value="Genomic_DNA"/>
</dbReference>
<sequence>MAFNTNNTNVFGQHLQHQNSFLSSGPTHHHSVLDNGQIVMCLTESKNVQLAILNELKQINETIKQQKTLAATPVVTGFQGLQGFQGFKPHNVIHTGVFCNVCGKHNITGVRYKCLFCKDFDMCEDCEAKTTLHDATHSFIKIKDTNAFNAKLNINTPLFNGLR</sequence>
<dbReference type="PANTHER" id="PTHR15090">
    <property type="entry name" value="SEQUESTOSOME 1-RELATED"/>
    <property type="match status" value="1"/>
</dbReference>
<dbReference type="Gene3D" id="3.30.60.90">
    <property type="match status" value="1"/>
</dbReference>